<reference evidence="1 2" key="1">
    <citation type="submission" date="2019-08" db="EMBL/GenBank/DDBJ databases">
        <title>Bradyrhizobium hipponensis sp. nov., a rhizobium isolated from a Lupinus angustifolius root nodule in Tunisia.</title>
        <authorList>
            <person name="Off K."/>
            <person name="Rejili M."/>
            <person name="Mars M."/>
            <person name="Brachmann A."/>
            <person name="Marin M."/>
        </authorList>
    </citation>
    <scope>NUCLEOTIDE SEQUENCE [LARGE SCALE GENOMIC DNA]</scope>
    <source>
        <strain evidence="2">aSej3</strain>
    </source>
</reference>
<dbReference type="GO" id="GO:0004803">
    <property type="term" value="F:transposase activity"/>
    <property type="evidence" value="ECO:0007669"/>
    <property type="project" value="InterPro"/>
</dbReference>
<gene>
    <name evidence="1" type="ORF">FXV83_00215</name>
</gene>
<sequence length="127" mass="13980">MRVEVLGGVERRRRWSRDDKMRIIEETLAPGAVVTEIARRHGIATSLVFTWRRRARLATVASAGPRLVPVQVAAAESVRSIQAPAAIPARKHRGVIEIELGDGKRASVDENVDADALGRVLDVLSRR</sequence>
<protein>
    <submittedName>
        <fullName evidence="1">Transposase</fullName>
    </submittedName>
</protein>
<evidence type="ECO:0000313" key="1">
    <source>
        <dbReference type="EMBL" id="TYO68547.1"/>
    </source>
</evidence>
<keyword evidence="2" id="KW-1185">Reference proteome</keyword>
<dbReference type="NCBIfam" id="NF047595">
    <property type="entry name" value="IS66_ISRel24_TnpA"/>
    <property type="match status" value="1"/>
</dbReference>
<dbReference type="GO" id="GO:0006313">
    <property type="term" value="P:DNA transposition"/>
    <property type="evidence" value="ECO:0007669"/>
    <property type="project" value="InterPro"/>
</dbReference>
<accession>A0A5S4YY62</accession>
<name>A0A5S4YY62_9BRAD</name>
<dbReference type="GO" id="GO:0043565">
    <property type="term" value="F:sequence-specific DNA binding"/>
    <property type="evidence" value="ECO:0007669"/>
    <property type="project" value="InterPro"/>
</dbReference>
<dbReference type="PANTHER" id="PTHR37936:SF3">
    <property type="entry name" value="TRANSPOSASE INSC FOR INSERTION ELEMENT IS2A-RELATED"/>
    <property type="match status" value="1"/>
</dbReference>
<dbReference type="AlphaFoldDB" id="A0A5S4YY62"/>
<dbReference type="EMBL" id="VSTH01000001">
    <property type="protein sequence ID" value="TYO68547.1"/>
    <property type="molecule type" value="Genomic_DNA"/>
</dbReference>
<comment type="caution">
    <text evidence="1">The sequence shown here is derived from an EMBL/GenBank/DDBJ whole genome shotgun (WGS) entry which is preliminary data.</text>
</comment>
<dbReference type="InterPro" id="IPR002514">
    <property type="entry name" value="Transposase_8"/>
</dbReference>
<proteinExistence type="predicted"/>
<dbReference type="InterPro" id="IPR010921">
    <property type="entry name" value="Trp_repressor/repl_initiator"/>
</dbReference>
<dbReference type="SUPFAM" id="SSF48295">
    <property type="entry name" value="TrpR-like"/>
    <property type="match status" value="1"/>
</dbReference>
<dbReference type="Proteomes" id="UP000324797">
    <property type="component" value="Unassembled WGS sequence"/>
</dbReference>
<dbReference type="RefSeq" id="WP_148736623.1">
    <property type="nucleotide sequence ID" value="NZ_VSTH01000001.1"/>
</dbReference>
<dbReference type="Pfam" id="PF01527">
    <property type="entry name" value="HTH_Tnp_1"/>
    <property type="match status" value="1"/>
</dbReference>
<organism evidence="1 2">
    <name type="scientific">Bradyrhizobium hipponense</name>
    <dbReference type="NCBI Taxonomy" id="2605638"/>
    <lineage>
        <taxon>Bacteria</taxon>
        <taxon>Pseudomonadati</taxon>
        <taxon>Pseudomonadota</taxon>
        <taxon>Alphaproteobacteria</taxon>
        <taxon>Hyphomicrobiales</taxon>
        <taxon>Nitrobacteraceae</taxon>
        <taxon>Bradyrhizobium</taxon>
    </lineage>
</organism>
<evidence type="ECO:0000313" key="2">
    <source>
        <dbReference type="Proteomes" id="UP000324797"/>
    </source>
</evidence>
<dbReference type="PANTHER" id="PTHR37936">
    <property type="entry name" value="TRANSPOSASE INSC FOR INSERTION ELEMENT IS2A-RELATED"/>
    <property type="match status" value="1"/>
</dbReference>